<name>A0A1F7GYB2_9BACT</name>
<proteinExistence type="predicted"/>
<dbReference type="EMBL" id="MFZO01000042">
    <property type="protein sequence ID" value="OGK23843.1"/>
    <property type="molecule type" value="Genomic_DNA"/>
</dbReference>
<protein>
    <submittedName>
        <fullName evidence="1">Uncharacterized protein</fullName>
    </submittedName>
</protein>
<gene>
    <name evidence="1" type="ORF">A3C25_04475</name>
</gene>
<organism evidence="1 2">
    <name type="scientific">Candidatus Roizmanbacteria bacterium RIFCSPHIGHO2_02_FULL_38_11</name>
    <dbReference type="NCBI Taxonomy" id="1802039"/>
    <lineage>
        <taxon>Bacteria</taxon>
        <taxon>Candidatus Roizmaniibacteriota</taxon>
    </lineage>
</organism>
<reference evidence="1 2" key="1">
    <citation type="journal article" date="2016" name="Nat. Commun.">
        <title>Thousands of microbial genomes shed light on interconnected biogeochemical processes in an aquifer system.</title>
        <authorList>
            <person name="Anantharaman K."/>
            <person name="Brown C.T."/>
            <person name="Hug L.A."/>
            <person name="Sharon I."/>
            <person name="Castelle C.J."/>
            <person name="Probst A.J."/>
            <person name="Thomas B.C."/>
            <person name="Singh A."/>
            <person name="Wilkins M.J."/>
            <person name="Karaoz U."/>
            <person name="Brodie E.L."/>
            <person name="Williams K.H."/>
            <person name="Hubbard S.S."/>
            <person name="Banfield J.F."/>
        </authorList>
    </citation>
    <scope>NUCLEOTIDE SEQUENCE [LARGE SCALE GENOMIC DNA]</scope>
</reference>
<evidence type="ECO:0000313" key="2">
    <source>
        <dbReference type="Proteomes" id="UP000177913"/>
    </source>
</evidence>
<evidence type="ECO:0000313" key="1">
    <source>
        <dbReference type="EMBL" id="OGK23843.1"/>
    </source>
</evidence>
<dbReference type="Proteomes" id="UP000177913">
    <property type="component" value="Unassembled WGS sequence"/>
</dbReference>
<dbReference type="AlphaFoldDB" id="A0A1F7GYB2"/>
<comment type="caution">
    <text evidence="1">The sequence shown here is derived from an EMBL/GenBank/DDBJ whole genome shotgun (WGS) entry which is preliminary data.</text>
</comment>
<sequence length="131" mass="14720">MELGIFGRVKHLHEGDKLGDSFPPARVMLSGYAAGLVYIFGFPNTHHKYINLREGKLVVLRDPIQRGEASGYHYHRGEIEEGKYIPTLTNPKVNFKHEDNGPDEAVVALSVAGYGNQRYDAKVTLPGRWEK</sequence>
<accession>A0A1F7GYB2</accession>